<name>A0AA86UVR6_9EUKA</name>
<reference evidence="1" key="1">
    <citation type="submission" date="2023-06" db="EMBL/GenBank/DDBJ databases">
        <authorList>
            <person name="Kurt Z."/>
        </authorList>
    </citation>
    <scope>NUCLEOTIDE SEQUENCE</scope>
</reference>
<dbReference type="Proteomes" id="UP001642409">
    <property type="component" value="Unassembled WGS sequence"/>
</dbReference>
<organism evidence="1">
    <name type="scientific">Hexamita inflata</name>
    <dbReference type="NCBI Taxonomy" id="28002"/>
    <lineage>
        <taxon>Eukaryota</taxon>
        <taxon>Metamonada</taxon>
        <taxon>Diplomonadida</taxon>
        <taxon>Hexamitidae</taxon>
        <taxon>Hexamitinae</taxon>
        <taxon>Hexamita</taxon>
    </lineage>
</organism>
<dbReference type="EMBL" id="CAXDID020000042">
    <property type="protein sequence ID" value="CAL6000933.1"/>
    <property type="molecule type" value="Genomic_DNA"/>
</dbReference>
<proteinExistence type="predicted"/>
<gene>
    <name evidence="2" type="ORF">HINF_LOCUS17051</name>
    <name evidence="1" type="ORF">HINF_LOCUS61380</name>
</gene>
<sequence>MHVCTFANTVFVNRPRPSFTRVMNALKKEPFKPSSRCNPNSLLFEWVYKIFLVRQRAFRWRLLLVTELMEQSSGLFVMPGVACGVKTVISESYVGLTAKSKISASQLSFE</sequence>
<comment type="caution">
    <text evidence="1">The sequence shown here is derived from an EMBL/GenBank/DDBJ whole genome shotgun (WGS) entry which is preliminary data.</text>
</comment>
<dbReference type="EMBL" id="CATOUU010001125">
    <property type="protein sequence ID" value="CAI9973735.1"/>
    <property type="molecule type" value="Genomic_DNA"/>
</dbReference>
<evidence type="ECO:0000313" key="3">
    <source>
        <dbReference type="Proteomes" id="UP001642409"/>
    </source>
</evidence>
<keyword evidence="3" id="KW-1185">Reference proteome</keyword>
<accession>A0AA86UVR6</accession>
<evidence type="ECO:0000313" key="1">
    <source>
        <dbReference type="EMBL" id="CAI9973735.1"/>
    </source>
</evidence>
<dbReference type="AlphaFoldDB" id="A0AA86UVR6"/>
<reference evidence="2 3" key="2">
    <citation type="submission" date="2024-07" db="EMBL/GenBank/DDBJ databases">
        <authorList>
            <person name="Akdeniz Z."/>
        </authorList>
    </citation>
    <scope>NUCLEOTIDE SEQUENCE [LARGE SCALE GENOMIC DNA]</scope>
</reference>
<protein>
    <submittedName>
        <fullName evidence="2">Hypothetical_protein</fullName>
    </submittedName>
</protein>
<evidence type="ECO:0000313" key="2">
    <source>
        <dbReference type="EMBL" id="CAL6000933.1"/>
    </source>
</evidence>